<dbReference type="EMBL" id="KC292023">
    <property type="protein sequence ID" value="AGM11105.1"/>
    <property type="molecule type" value="Genomic_DNA"/>
</dbReference>
<dbReference type="Proteomes" id="UP000202022">
    <property type="component" value="Segment"/>
</dbReference>
<dbReference type="RefSeq" id="YP_008059500.1">
    <property type="nucleotide sequence ID" value="NC_021329.1"/>
</dbReference>
<proteinExistence type="predicted"/>
<protein>
    <submittedName>
        <fullName evidence="2">Uncharacterized protein</fullName>
    </submittedName>
</protein>
<feature type="compositionally biased region" description="Basic and acidic residues" evidence="1">
    <location>
        <begin position="11"/>
        <end position="21"/>
    </location>
</feature>
<feature type="region of interest" description="Disordered" evidence="1">
    <location>
        <begin position="142"/>
        <end position="171"/>
    </location>
</feature>
<evidence type="ECO:0000256" key="1">
    <source>
        <dbReference type="SAM" id="MobiDB-lite"/>
    </source>
</evidence>
<feature type="region of interest" description="Disordered" evidence="1">
    <location>
        <begin position="33"/>
        <end position="54"/>
    </location>
</feature>
<feature type="region of interest" description="Disordered" evidence="1">
    <location>
        <begin position="1"/>
        <end position="21"/>
    </location>
</feature>
<reference evidence="2 3" key="1">
    <citation type="submission" date="2012-12" db="EMBL/GenBank/DDBJ databases">
        <authorList>
            <person name="Sencilo A."/>
            <person name="Jacobs-Sera D."/>
            <person name="Russell D.A."/>
            <person name="Ko C."/>
            <person name="Atanasova N."/>
            <person name="Osterlund E."/>
            <person name="Oksanen H.M."/>
            <person name="Bamford D.H."/>
            <person name="Hatfull G.F."/>
            <person name="Roine E."/>
            <person name="Hendrix R.W."/>
        </authorList>
    </citation>
    <scope>NUCLEOTIDE SEQUENCE [LARGE SCALE GENOMIC DNA]</scope>
</reference>
<name>R4T8B4_9CAUD</name>
<dbReference type="KEGG" id="vg:16194358"/>
<dbReference type="GeneID" id="16194358"/>
<keyword evidence="3" id="KW-1185">Reference proteome</keyword>
<accession>R4T8B4</accession>
<organism evidence="2 3">
    <name type="scientific">Halorubrum tailed virus 4</name>
    <dbReference type="NCBI Taxonomy" id="1273752"/>
    <lineage>
        <taxon>Viruses</taxon>
        <taxon>Duplodnaviria</taxon>
        <taxon>Heunggongvirae</taxon>
        <taxon>Uroviricota</taxon>
        <taxon>Caudoviricetes</taxon>
        <taxon>Kirjokansivirales</taxon>
        <taxon>Haloferuviridae</taxon>
        <taxon>Saldibavirus</taxon>
        <taxon>Saldibavirus natrii</taxon>
        <taxon>Saldibavirus HRTV4</taxon>
    </lineage>
</organism>
<evidence type="ECO:0000313" key="2">
    <source>
        <dbReference type="EMBL" id="AGM11105.1"/>
    </source>
</evidence>
<feature type="compositionally biased region" description="Polar residues" evidence="1">
    <location>
        <begin position="1"/>
        <end position="10"/>
    </location>
</feature>
<evidence type="ECO:0000313" key="3">
    <source>
        <dbReference type="Proteomes" id="UP000202022"/>
    </source>
</evidence>
<sequence length="191" mass="21382">MSTDTPQTKTDAYKHVKESGEDVSLRRKVAASIAQDPATTSELSDRFPEHSSNALRPRVNELLRMRCVERSGTRTNPSGHEAYVHVLTARGERYIRGEIDPDPRPTLSELKSDVVTVARAVVNGDAQEAALETVVNDHDAAKLARDPDWTPPYNMTNDDTNDDELTDEQRKKIKNDRVLELSDFTDAEAHE</sequence>
<gene>
    <name evidence="2" type="primary">11</name>
    <name evidence="2" type="ORF">HRTV4_11</name>
</gene>